<evidence type="ECO:0000256" key="1">
    <source>
        <dbReference type="ARBA" id="ARBA00022723"/>
    </source>
</evidence>
<comment type="caution">
    <text evidence="6">The sequence shown here is derived from an EMBL/GenBank/DDBJ whole genome shotgun (WGS) entry which is preliminary data.</text>
</comment>
<dbReference type="Gene3D" id="6.10.140.2220">
    <property type="match status" value="1"/>
</dbReference>
<feature type="domain" description="MYND-type" evidence="5">
    <location>
        <begin position="3"/>
        <end position="40"/>
    </location>
</feature>
<organism evidence="6 7">
    <name type="scientific">Mycena metata</name>
    <dbReference type="NCBI Taxonomy" id="1033252"/>
    <lineage>
        <taxon>Eukaryota</taxon>
        <taxon>Fungi</taxon>
        <taxon>Dikarya</taxon>
        <taxon>Basidiomycota</taxon>
        <taxon>Agaricomycotina</taxon>
        <taxon>Agaricomycetes</taxon>
        <taxon>Agaricomycetidae</taxon>
        <taxon>Agaricales</taxon>
        <taxon>Marasmiineae</taxon>
        <taxon>Mycenaceae</taxon>
        <taxon>Mycena</taxon>
    </lineage>
</organism>
<dbReference type="GO" id="GO:0008270">
    <property type="term" value="F:zinc ion binding"/>
    <property type="evidence" value="ECO:0007669"/>
    <property type="project" value="UniProtKB-KW"/>
</dbReference>
<proteinExistence type="predicted"/>
<dbReference type="SUPFAM" id="SSF144232">
    <property type="entry name" value="HIT/MYND zinc finger-like"/>
    <property type="match status" value="1"/>
</dbReference>
<evidence type="ECO:0000256" key="2">
    <source>
        <dbReference type="ARBA" id="ARBA00022771"/>
    </source>
</evidence>
<keyword evidence="2 4" id="KW-0863">Zinc-finger</keyword>
<protein>
    <recommendedName>
        <fullName evidence="5">MYND-type domain-containing protein</fullName>
    </recommendedName>
</protein>
<sequence>MVCGSCSKASGSLRCSRCWPTTRQNRECQAAHWPTHKSHCKRVQMSPQKLQLHFTAGPTVPSITFHEVIPAAFSHHDCGKRAIRLHTTLTISLCENPPTVWIAGRSLCTKNRNDRCAVQARVEIEKVLRSPDFPSDAEIYKA</sequence>
<dbReference type="AlphaFoldDB" id="A0AAD7I778"/>
<gene>
    <name evidence="6" type="ORF">B0H16DRAFT_1573456</name>
</gene>
<accession>A0AAD7I778</accession>
<evidence type="ECO:0000313" key="7">
    <source>
        <dbReference type="Proteomes" id="UP001215598"/>
    </source>
</evidence>
<dbReference type="EMBL" id="JARKIB010000120">
    <property type="protein sequence ID" value="KAJ7736664.1"/>
    <property type="molecule type" value="Genomic_DNA"/>
</dbReference>
<name>A0AAD7I778_9AGAR</name>
<evidence type="ECO:0000256" key="4">
    <source>
        <dbReference type="PROSITE-ProRule" id="PRU00134"/>
    </source>
</evidence>
<dbReference type="Proteomes" id="UP001215598">
    <property type="component" value="Unassembled WGS sequence"/>
</dbReference>
<keyword evidence="1" id="KW-0479">Metal-binding</keyword>
<keyword evidence="3" id="KW-0862">Zinc</keyword>
<reference evidence="6" key="1">
    <citation type="submission" date="2023-03" db="EMBL/GenBank/DDBJ databases">
        <title>Massive genome expansion in bonnet fungi (Mycena s.s.) driven by repeated elements and novel gene families across ecological guilds.</title>
        <authorList>
            <consortium name="Lawrence Berkeley National Laboratory"/>
            <person name="Harder C.B."/>
            <person name="Miyauchi S."/>
            <person name="Viragh M."/>
            <person name="Kuo A."/>
            <person name="Thoen E."/>
            <person name="Andreopoulos B."/>
            <person name="Lu D."/>
            <person name="Skrede I."/>
            <person name="Drula E."/>
            <person name="Henrissat B."/>
            <person name="Morin E."/>
            <person name="Kohler A."/>
            <person name="Barry K."/>
            <person name="LaButti K."/>
            <person name="Morin E."/>
            <person name="Salamov A."/>
            <person name="Lipzen A."/>
            <person name="Mereny Z."/>
            <person name="Hegedus B."/>
            <person name="Baldrian P."/>
            <person name="Stursova M."/>
            <person name="Weitz H."/>
            <person name="Taylor A."/>
            <person name="Grigoriev I.V."/>
            <person name="Nagy L.G."/>
            <person name="Martin F."/>
            <person name="Kauserud H."/>
        </authorList>
    </citation>
    <scope>NUCLEOTIDE SEQUENCE</scope>
    <source>
        <strain evidence="6">CBHHK182m</strain>
    </source>
</reference>
<keyword evidence="7" id="KW-1185">Reference proteome</keyword>
<evidence type="ECO:0000256" key="3">
    <source>
        <dbReference type="ARBA" id="ARBA00022833"/>
    </source>
</evidence>
<dbReference type="PROSITE" id="PS50865">
    <property type="entry name" value="ZF_MYND_2"/>
    <property type="match status" value="1"/>
</dbReference>
<evidence type="ECO:0000313" key="6">
    <source>
        <dbReference type="EMBL" id="KAJ7736664.1"/>
    </source>
</evidence>
<dbReference type="InterPro" id="IPR002893">
    <property type="entry name" value="Znf_MYND"/>
</dbReference>
<evidence type="ECO:0000259" key="5">
    <source>
        <dbReference type="PROSITE" id="PS50865"/>
    </source>
</evidence>